<dbReference type="PANTHER" id="PTHR48478">
    <property type="entry name" value="LECTIN-LIKE"/>
    <property type="match status" value="1"/>
</dbReference>
<dbReference type="InterPro" id="IPR052147">
    <property type="entry name" value="PP2-like/Lectin"/>
</dbReference>
<name>A0AAD5C214_AMBAR</name>
<dbReference type="InterPro" id="IPR025886">
    <property type="entry name" value="PP2-like"/>
</dbReference>
<dbReference type="AlphaFoldDB" id="A0AAD5C214"/>
<protein>
    <submittedName>
        <fullName evidence="1">Uncharacterized protein</fullName>
    </submittedName>
</protein>
<accession>A0AAD5C214</accession>
<dbReference type="GO" id="GO:0030246">
    <property type="term" value="F:carbohydrate binding"/>
    <property type="evidence" value="ECO:0007669"/>
    <property type="project" value="InterPro"/>
</dbReference>
<dbReference type="PANTHER" id="PTHR48478:SF1">
    <property type="entry name" value="LECTIN-LIKE"/>
    <property type="match status" value="1"/>
</dbReference>
<dbReference type="Proteomes" id="UP001206925">
    <property type="component" value="Unassembled WGS sequence"/>
</dbReference>
<evidence type="ECO:0000313" key="1">
    <source>
        <dbReference type="EMBL" id="KAI7733530.1"/>
    </source>
</evidence>
<organism evidence="1 2">
    <name type="scientific">Ambrosia artemisiifolia</name>
    <name type="common">Common ragweed</name>
    <dbReference type="NCBI Taxonomy" id="4212"/>
    <lineage>
        <taxon>Eukaryota</taxon>
        <taxon>Viridiplantae</taxon>
        <taxon>Streptophyta</taxon>
        <taxon>Embryophyta</taxon>
        <taxon>Tracheophyta</taxon>
        <taxon>Spermatophyta</taxon>
        <taxon>Magnoliopsida</taxon>
        <taxon>eudicotyledons</taxon>
        <taxon>Gunneridae</taxon>
        <taxon>Pentapetalae</taxon>
        <taxon>asterids</taxon>
        <taxon>campanulids</taxon>
        <taxon>Asterales</taxon>
        <taxon>Asteraceae</taxon>
        <taxon>Asteroideae</taxon>
        <taxon>Heliantheae alliance</taxon>
        <taxon>Heliantheae</taxon>
        <taxon>Ambrosia</taxon>
    </lineage>
</organism>
<keyword evidence="2" id="KW-1185">Reference proteome</keyword>
<proteinExistence type="predicted"/>
<comment type="caution">
    <text evidence="1">The sequence shown here is derived from an EMBL/GenBank/DDBJ whole genome shotgun (WGS) entry which is preliminary data.</text>
</comment>
<gene>
    <name evidence="1" type="ORF">M8C21_031638</name>
</gene>
<dbReference type="Pfam" id="PF14299">
    <property type="entry name" value="PP2"/>
    <property type="match status" value="1"/>
</dbReference>
<sequence>MNNKKAVHTVQRLTPNRNKNFANLPMIPSFHAFIIRTMIRFSNLNHVHAILFWLKQKYWVDKASHGNCFLVYARDLTITWGGDKRYWHWTNIQETSEEVVECAELLNVCWLEIHGKFEISKLTPGIMYEVVFVVMVKDHAYGWGVPINVRLVLPDGNKDWRKENLMDKQKSKWFEIPVGEFKVEPKKGGFVEFSLYEYEGGAWKKGLLVKGAAIRPKH</sequence>
<reference evidence="1" key="1">
    <citation type="submission" date="2022-06" db="EMBL/GenBank/DDBJ databases">
        <title>Uncovering the hologenomic basis of an extraordinary plant invasion.</title>
        <authorList>
            <person name="Bieker V.C."/>
            <person name="Martin M.D."/>
            <person name="Gilbert T."/>
            <person name="Hodgins K."/>
            <person name="Battlay P."/>
            <person name="Petersen B."/>
            <person name="Wilson J."/>
        </authorList>
    </citation>
    <scope>NUCLEOTIDE SEQUENCE</scope>
    <source>
        <strain evidence="1">AA19_3_7</strain>
        <tissue evidence="1">Leaf</tissue>
    </source>
</reference>
<evidence type="ECO:0000313" key="2">
    <source>
        <dbReference type="Proteomes" id="UP001206925"/>
    </source>
</evidence>
<dbReference type="EMBL" id="JAMZMK010009952">
    <property type="protein sequence ID" value="KAI7733530.1"/>
    <property type="molecule type" value="Genomic_DNA"/>
</dbReference>